<dbReference type="InterPro" id="IPR034741">
    <property type="entry name" value="Terpene_cyclase-like_1_C"/>
</dbReference>
<comment type="caution">
    <text evidence="6">The sequence shown here is derived from an EMBL/GenBank/DDBJ whole genome shotgun (WGS) entry which is preliminary data.</text>
</comment>
<dbReference type="InterPro" id="IPR044814">
    <property type="entry name" value="Terpene_cyclase_plant_C1"/>
</dbReference>
<evidence type="ECO:0000259" key="4">
    <source>
        <dbReference type="Pfam" id="PF01397"/>
    </source>
</evidence>
<name>A0A5N6N275_9ASTR</name>
<dbReference type="InterPro" id="IPR036965">
    <property type="entry name" value="Terpene_synth_N_sf"/>
</dbReference>
<evidence type="ECO:0000256" key="2">
    <source>
        <dbReference type="ARBA" id="ARBA00022723"/>
    </source>
</evidence>
<reference evidence="6 7" key="1">
    <citation type="submission" date="2019-05" db="EMBL/GenBank/DDBJ databases">
        <title>Mikania micrantha, genome provides insights into the molecular mechanism of rapid growth.</title>
        <authorList>
            <person name="Liu B."/>
        </authorList>
    </citation>
    <scope>NUCLEOTIDE SEQUENCE [LARGE SCALE GENOMIC DNA]</scope>
    <source>
        <strain evidence="6">NLD-2019</strain>
        <tissue evidence="6">Leaf</tissue>
    </source>
</reference>
<proteinExistence type="predicted"/>
<dbReference type="InterPro" id="IPR001906">
    <property type="entry name" value="Terpene_synth_N"/>
</dbReference>
<keyword evidence="2" id="KW-0479">Metal-binding</keyword>
<dbReference type="Gene3D" id="1.50.10.130">
    <property type="entry name" value="Terpene synthase, N-terminal domain"/>
    <property type="match status" value="1"/>
</dbReference>
<evidence type="ECO:0000256" key="1">
    <source>
        <dbReference type="ARBA" id="ARBA00001946"/>
    </source>
</evidence>
<comment type="cofactor">
    <cofactor evidence="1">
        <name>Mg(2+)</name>
        <dbReference type="ChEBI" id="CHEBI:18420"/>
    </cofactor>
</comment>
<organism evidence="6 7">
    <name type="scientific">Mikania micrantha</name>
    <name type="common">bitter vine</name>
    <dbReference type="NCBI Taxonomy" id="192012"/>
    <lineage>
        <taxon>Eukaryota</taxon>
        <taxon>Viridiplantae</taxon>
        <taxon>Streptophyta</taxon>
        <taxon>Embryophyta</taxon>
        <taxon>Tracheophyta</taxon>
        <taxon>Spermatophyta</taxon>
        <taxon>Magnoliopsida</taxon>
        <taxon>eudicotyledons</taxon>
        <taxon>Gunneridae</taxon>
        <taxon>Pentapetalae</taxon>
        <taxon>asterids</taxon>
        <taxon>campanulids</taxon>
        <taxon>Asterales</taxon>
        <taxon>Asteraceae</taxon>
        <taxon>Asteroideae</taxon>
        <taxon>Heliantheae alliance</taxon>
        <taxon>Eupatorieae</taxon>
        <taxon>Mikania</taxon>
    </lineage>
</organism>
<keyword evidence="3" id="KW-0460">Magnesium</keyword>
<dbReference type="InterPro" id="IPR005630">
    <property type="entry name" value="Terpene_synthase_metal-bd"/>
</dbReference>
<sequence length="669" mass="77416">MASTCFPCSLLLCKNSIVANSRFAIRKPINSSLQKSTVVEPLVRRRSANYESTLWSYDCVQSLSTKYSGKDYAAKADRLKEVVRVMIQKSSVAGNPLSSLELVDDLQRLGIAYHFKEEISDVLEMIFYKTCDKWNTMDLNLQALGFRLLRQHGYQVPQGLKVFNSSRYEDMIAILNLYEASYHSFEDESILDKAKDLTTKYLKENLHKISGSITWFKPALHWRVPRVEARWFIQVYEKRSDASPALIELAKLNFNMVQAVHIKDLKHASRYHLNFQSHIHTPKLSHLLGSNDETINRWWRNTRWDEELTFARDRLVECFLWTVGYSYVPEFSLGRRNITKVNAMITSIDDVYDVYGTLDELEQFTDVISTWDINAIDELPDYMKICFLGLYNTINEIAYNTLINTRIFVLQYLRKEWADLCKSYLVEARWYHSRHTPTLTDYLNNACVTIGCPLTFMHIKISTSITSTQEILQWFQQSENIGHYTALIVRLADDLATSSDEMERGDLPKSIQCHMHESGATEDEARRCIKSLITESWKKLNKERASAKSEFLKEFIDYAMDMGRMAQFMYRKGDGHGHPNVTKKTHPSKIVKLLEYMHGDLVIETKASVSQYRRTHGCSWGQETYKCHSDGSYSQPTRNRSISSKVAFVGIPCNKTCDKKPVNDLEEKV</sequence>
<evidence type="ECO:0000313" key="6">
    <source>
        <dbReference type="EMBL" id="KAD4384385.1"/>
    </source>
</evidence>
<evidence type="ECO:0000313" key="7">
    <source>
        <dbReference type="Proteomes" id="UP000326396"/>
    </source>
</evidence>
<dbReference type="PANTHER" id="PTHR31225">
    <property type="entry name" value="OS04G0344100 PROTEIN-RELATED"/>
    <property type="match status" value="1"/>
</dbReference>
<dbReference type="GO" id="GO:0016102">
    <property type="term" value="P:diterpenoid biosynthetic process"/>
    <property type="evidence" value="ECO:0007669"/>
    <property type="project" value="InterPro"/>
</dbReference>
<dbReference type="GO" id="GO:0010333">
    <property type="term" value="F:terpene synthase activity"/>
    <property type="evidence" value="ECO:0007669"/>
    <property type="project" value="InterPro"/>
</dbReference>
<dbReference type="SUPFAM" id="SSF48239">
    <property type="entry name" value="Terpenoid cyclases/Protein prenyltransferases"/>
    <property type="match status" value="1"/>
</dbReference>
<dbReference type="GO" id="GO:0046246">
    <property type="term" value="P:terpene biosynthetic process"/>
    <property type="evidence" value="ECO:0007669"/>
    <property type="project" value="UniProtKB-ARBA"/>
</dbReference>
<dbReference type="InterPro" id="IPR008930">
    <property type="entry name" value="Terpenoid_cyclase/PrenylTrfase"/>
</dbReference>
<keyword evidence="7" id="KW-1185">Reference proteome</keyword>
<dbReference type="Pfam" id="PF03936">
    <property type="entry name" value="Terpene_synth_C"/>
    <property type="match status" value="1"/>
</dbReference>
<dbReference type="Proteomes" id="UP000326396">
    <property type="component" value="Linkage Group LG3"/>
</dbReference>
<dbReference type="Pfam" id="PF01397">
    <property type="entry name" value="Terpene_synth"/>
    <property type="match status" value="1"/>
</dbReference>
<dbReference type="AlphaFoldDB" id="A0A5N6N275"/>
<dbReference type="InterPro" id="IPR050148">
    <property type="entry name" value="Terpene_synthase-like"/>
</dbReference>
<dbReference type="EMBL" id="SZYD01000013">
    <property type="protein sequence ID" value="KAD4384385.1"/>
    <property type="molecule type" value="Genomic_DNA"/>
</dbReference>
<dbReference type="OrthoDB" id="1936865at2759"/>
<dbReference type="SFLD" id="SFLDS00005">
    <property type="entry name" value="Isoprenoid_Synthase_Type_I"/>
    <property type="match status" value="1"/>
</dbReference>
<dbReference type="SFLD" id="SFLDG01019">
    <property type="entry name" value="Terpene_Cyclase_Like_1_C_Termi"/>
    <property type="match status" value="1"/>
</dbReference>
<accession>A0A5N6N275</accession>
<dbReference type="FunFam" id="1.10.600.10:FF:000007">
    <property type="entry name" value="Isoprene synthase, chloroplastic"/>
    <property type="match status" value="1"/>
</dbReference>
<evidence type="ECO:0000256" key="3">
    <source>
        <dbReference type="ARBA" id="ARBA00022842"/>
    </source>
</evidence>
<evidence type="ECO:0000259" key="5">
    <source>
        <dbReference type="Pfam" id="PF03936"/>
    </source>
</evidence>
<dbReference type="InterPro" id="IPR008949">
    <property type="entry name" value="Isoprenoid_synthase_dom_sf"/>
</dbReference>
<gene>
    <name evidence="6" type="ORF">E3N88_24553</name>
</gene>
<protein>
    <submittedName>
        <fullName evidence="6">Uncharacterized protein</fullName>
    </submittedName>
</protein>
<feature type="domain" description="Terpene synthase N-terminal" evidence="4">
    <location>
        <begin position="55"/>
        <end position="208"/>
    </location>
</feature>
<dbReference type="CDD" id="cd00684">
    <property type="entry name" value="Terpene_cyclase_plant_C1"/>
    <property type="match status" value="1"/>
</dbReference>
<feature type="domain" description="Terpene synthase metal-binding" evidence="5">
    <location>
        <begin position="302"/>
        <end position="539"/>
    </location>
</feature>
<dbReference type="Gene3D" id="1.10.600.10">
    <property type="entry name" value="Farnesyl Diphosphate Synthase"/>
    <property type="match status" value="1"/>
</dbReference>
<dbReference type="PANTHER" id="PTHR31225:SF9">
    <property type="entry name" value="TERPENE SYNTHASE 10"/>
    <property type="match status" value="1"/>
</dbReference>
<dbReference type="GO" id="GO:0000287">
    <property type="term" value="F:magnesium ion binding"/>
    <property type="evidence" value="ECO:0007669"/>
    <property type="project" value="InterPro"/>
</dbReference>
<dbReference type="SUPFAM" id="SSF48576">
    <property type="entry name" value="Terpenoid synthases"/>
    <property type="match status" value="1"/>
</dbReference>